<dbReference type="AlphaFoldDB" id="D3PTE0"/>
<dbReference type="eggNOG" id="COG2369">
    <property type="taxonomic scope" value="Bacteria"/>
</dbReference>
<dbReference type="Proteomes" id="UP000013026">
    <property type="component" value="Chromosome"/>
</dbReference>
<evidence type="ECO:0000313" key="5">
    <source>
        <dbReference type="Proteomes" id="UP000013026"/>
    </source>
</evidence>
<dbReference type="STRING" id="504728.K649_12720"/>
<dbReference type="InterPro" id="IPR006528">
    <property type="entry name" value="Phage_head_morphogenesis_dom"/>
</dbReference>
<accession>D3PTE0</accession>
<dbReference type="KEGG" id="mrb:Mrub_1967"/>
<dbReference type="PATRIC" id="fig|504728.9.peg.2618"/>
<dbReference type="EMBL" id="CP005385">
    <property type="protein sequence ID" value="AGK05830.1"/>
    <property type="molecule type" value="Genomic_DNA"/>
</dbReference>
<reference evidence="3" key="2">
    <citation type="submission" date="2013-04" db="EMBL/GenBank/DDBJ databases">
        <title>Non-Hybrid, Finished Microbial Genome Assemblies from Long-Read SMRT Sequencing Data.</title>
        <authorList>
            <person name="Klammer A."/>
            <person name="Drake J."/>
            <person name="Heiner C."/>
            <person name="Clum A."/>
            <person name="Copeland A."/>
            <person name="Huddleston J."/>
            <person name="Eichler E."/>
            <person name="Turner S.W."/>
        </authorList>
    </citation>
    <scope>NUCLEOTIDE SEQUENCE</scope>
    <source>
        <strain evidence="3">DSM 1279</strain>
    </source>
</reference>
<name>D3PTE0_MEIRD</name>
<reference evidence="2 4" key="1">
    <citation type="journal article" date="2010" name="Stand. Genomic Sci.">
        <title>Complete genome sequence of Meiothermus ruber type strain (21).</title>
        <authorList>
            <person name="Tindall B.J."/>
            <person name="Sikorski J."/>
            <person name="Lucas S."/>
            <person name="Goltsman E."/>
            <person name="Copeland A."/>
            <person name="Glavina Del Rio T."/>
            <person name="Nolan M."/>
            <person name="Tice H."/>
            <person name="Cheng J.F."/>
            <person name="Han C."/>
            <person name="Pitluck S."/>
            <person name="Liolios K."/>
            <person name="Ivanova N."/>
            <person name="Mavromatis K."/>
            <person name="Ovchinnikova G."/>
            <person name="Pati A."/>
            <person name="Fahnrich R."/>
            <person name="Goodwin L."/>
            <person name="Chen A."/>
            <person name="Palaniappan K."/>
            <person name="Land M."/>
            <person name="Hauser L."/>
            <person name="Chang Y.J."/>
            <person name="Jeffries C.D."/>
            <person name="Rohde M."/>
            <person name="Goker M."/>
            <person name="Woyke T."/>
            <person name="Bristow J."/>
            <person name="Eisen J.A."/>
            <person name="Markowitz V."/>
            <person name="Hugenholtz P."/>
            <person name="Kyrpides N.C."/>
            <person name="Klenk H.P."/>
            <person name="Lapidus A."/>
        </authorList>
    </citation>
    <scope>NUCLEOTIDE SEQUENCE [LARGE SCALE GENOMIC DNA]</scope>
    <source>
        <strain evidence="4">ATCC 35948 / DSM 1279 / VKM B-1258 / 21</strain>
        <strain evidence="2">DSM 1279</strain>
    </source>
</reference>
<evidence type="ECO:0000313" key="2">
    <source>
        <dbReference type="EMBL" id="ADD28723.1"/>
    </source>
</evidence>
<organism evidence="3 5">
    <name type="scientific">Meiothermus ruber (strain ATCC 35948 / DSM 1279 / VKM B-1258 / 21)</name>
    <name type="common">Thermus ruber</name>
    <dbReference type="NCBI Taxonomy" id="504728"/>
    <lineage>
        <taxon>Bacteria</taxon>
        <taxon>Thermotogati</taxon>
        <taxon>Deinococcota</taxon>
        <taxon>Deinococci</taxon>
        <taxon>Thermales</taxon>
        <taxon>Thermaceae</taxon>
        <taxon>Meiothermus</taxon>
    </lineage>
</organism>
<reference evidence="3 5" key="3">
    <citation type="submission" date="2013-04" db="EMBL/GenBank/DDBJ databases">
        <authorList>
            <person name="Chin J."/>
            <person name="Alexander D.H."/>
            <person name="Marks P."/>
            <person name="Korlach J."/>
            <person name="Clum A."/>
            <person name="Copeland A."/>
        </authorList>
    </citation>
    <scope>NUCLEOTIDE SEQUENCE [LARGE SCALE GENOMIC DNA]</scope>
    <source>
        <strain evidence="5">ATCC 35948 / DSM 1279 / VKM B-1258 / 21</strain>
        <strain evidence="3">DSM 1279</strain>
    </source>
</reference>
<evidence type="ECO:0000313" key="3">
    <source>
        <dbReference type="EMBL" id="AGK05830.1"/>
    </source>
</evidence>
<dbReference type="EMBL" id="CP001743">
    <property type="protein sequence ID" value="ADD28723.1"/>
    <property type="molecule type" value="Genomic_DNA"/>
</dbReference>
<evidence type="ECO:0000313" key="4">
    <source>
        <dbReference type="Proteomes" id="UP000006655"/>
    </source>
</evidence>
<dbReference type="Pfam" id="PF04233">
    <property type="entry name" value="Phage_Mu_F"/>
    <property type="match status" value="1"/>
</dbReference>
<dbReference type="OrthoDB" id="9813502at2"/>
<dbReference type="Proteomes" id="UP000006655">
    <property type="component" value="Chromosome"/>
</dbReference>
<proteinExistence type="predicted"/>
<feature type="domain" description="Phage head morphogenesis" evidence="1">
    <location>
        <begin position="55"/>
        <end position="167"/>
    </location>
</feature>
<keyword evidence="4" id="KW-1185">Reference proteome</keyword>
<dbReference type="NCBIfam" id="TIGR01641">
    <property type="entry name" value="phageSPP1_gp7"/>
    <property type="match status" value="1"/>
</dbReference>
<dbReference type="KEGG" id="mre:K649_12720"/>
<gene>
    <name evidence="2" type="ordered locus">Mrub_1967</name>
    <name evidence="3" type="ORF">K649_12720</name>
</gene>
<evidence type="ECO:0000259" key="1">
    <source>
        <dbReference type="Pfam" id="PF04233"/>
    </source>
</evidence>
<sequence>MAWKVRADPLRFEEAEAFLRQKVPLTQEEYRSLTLQEAQQAFTVAGVAQLDLIHEILQSLQTAIEAGTPYEEWARSIGPRLSAAWGGTKPWRLELIFRQNILGAYAAGRYEQQTDPQVRSARPYWMYDAVLDSGTTPICRGLNGVIRPADDPIWERIYPPNHFGCRAGVRSLTAREAEARGGVSPLPPGLEVPPGFARPPTARWEPDPAKYSPELWEALQGKLAERIEIGREILELRGQVSVRERDRILRGLEGLRLNRWMEQNPIRTLEITANLTNRMGDYDRLTQTIRLLYPRPDGSWADEKPLGQLRAVSTKGSSALQAAAITLVHEFGHHLYEAMREETENRLFARYIQVKKEGRFVSLRARDGVLEWFSESLAAHRFFRRDFRKFDPATSAIIQDVLARLR</sequence>
<protein>
    <submittedName>
        <fullName evidence="2 3">Phage head morphogenesis protein</fullName>
    </submittedName>
</protein>